<feature type="transmembrane region" description="Helical" evidence="3">
    <location>
        <begin position="889"/>
        <end position="908"/>
    </location>
</feature>
<feature type="domain" description="DM13" evidence="6">
    <location>
        <begin position="29"/>
        <end position="132"/>
    </location>
</feature>
<evidence type="ECO:0000313" key="8">
    <source>
        <dbReference type="RefSeq" id="XP_003741831.1"/>
    </source>
</evidence>
<evidence type="ECO:0000313" key="7">
    <source>
        <dbReference type="Proteomes" id="UP000694867"/>
    </source>
</evidence>
<dbReference type="Pfam" id="PF03351">
    <property type="entry name" value="DOMON"/>
    <property type="match status" value="1"/>
</dbReference>
<accession>A0AAJ6QS10</accession>
<dbReference type="GeneID" id="100904410"/>
<dbReference type="RefSeq" id="XP_003741831.1">
    <property type="nucleotide sequence ID" value="XM_003741783.2"/>
</dbReference>
<reference evidence="8" key="1">
    <citation type="submission" date="2025-08" db="UniProtKB">
        <authorList>
            <consortium name="RefSeq"/>
        </authorList>
    </citation>
    <scope>IDENTIFICATION</scope>
</reference>
<feature type="domain" description="DM13" evidence="6">
    <location>
        <begin position="382"/>
        <end position="491"/>
    </location>
</feature>
<evidence type="ECO:0000259" key="6">
    <source>
        <dbReference type="PROSITE" id="PS51549"/>
    </source>
</evidence>
<evidence type="ECO:0000256" key="1">
    <source>
        <dbReference type="ARBA" id="ARBA00022737"/>
    </source>
</evidence>
<keyword evidence="3" id="KW-0472">Membrane</keyword>
<organism evidence="7 8">
    <name type="scientific">Galendromus occidentalis</name>
    <name type="common">western predatory mite</name>
    <dbReference type="NCBI Taxonomy" id="34638"/>
    <lineage>
        <taxon>Eukaryota</taxon>
        <taxon>Metazoa</taxon>
        <taxon>Ecdysozoa</taxon>
        <taxon>Arthropoda</taxon>
        <taxon>Chelicerata</taxon>
        <taxon>Arachnida</taxon>
        <taxon>Acari</taxon>
        <taxon>Parasitiformes</taxon>
        <taxon>Mesostigmata</taxon>
        <taxon>Gamasina</taxon>
        <taxon>Phytoseioidea</taxon>
        <taxon>Phytoseiidae</taxon>
        <taxon>Typhlodrominae</taxon>
        <taxon>Galendromus</taxon>
    </lineage>
</organism>
<evidence type="ECO:0000256" key="4">
    <source>
        <dbReference type="SAM" id="SignalP"/>
    </source>
</evidence>
<feature type="domain" description="DOMON" evidence="5">
    <location>
        <begin position="520"/>
        <end position="652"/>
    </location>
</feature>
<dbReference type="InterPro" id="IPR052126">
    <property type="entry name" value="Spindle_Org/Thrombomodulin"/>
</dbReference>
<dbReference type="AlphaFoldDB" id="A0AAJ6QS10"/>
<dbReference type="PROSITE" id="PS51549">
    <property type="entry name" value="DM13"/>
    <property type="match status" value="4"/>
</dbReference>
<keyword evidence="3" id="KW-1133">Transmembrane helix</keyword>
<dbReference type="InterPro" id="IPR019545">
    <property type="entry name" value="DM13_domain"/>
</dbReference>
<dbReference type="KEGG" id="goe:100904410"/>
<evidence type="ECO:0000259" key="5">
    <source>
        <dbReference type="PROSITE" id="PS50836"/>
    </source>
</evidence>
<proteinExistence type="predicted"/>
<dbReference type="Pfam" id="PF10517">
    <property type="entry name" value="DM13"/>
    <property type="match status" value="4"/>
</dbReference>
<keyword evidence="1" id="KW-0677">Repeat</keyword>
<feature type="domain" description="DM13" evidence="6">
    <location>
        <begin position="140"/>
        <end position="246"/>
    </location>
</feature>
<feature type="region of interest" description="Disordered" evidence="2">
    <location>
        <begin position="183"/>
        <end position="203"/>
    </location>
</feature>
<name>A0AAJ6QS10_9ACAR</name>
<dbReference type="PROSITE" id="PS50836">
    <property type="entry name" value="DOMON"/>
    <property type="match status" value="1"/>
</dbReference>
<dbReference type="InterPro" id="IPR005018">
    <property type="entry name" value="DOMON_domain"/>
</dbReference>
<dbReference type="CDD" id="cd09631">
    <property type="entry name" value="DOMON_DOH"/>
    <property type="match status" value="1"/>
</dbReference>
<feature type="chain" id="PRO_5042579742" evidence="4">
    <location>
        <begin position="21"/>
        <end position="909"/>
    </location>
</feature>
<dbReference type="PANTHER" id="PTHR24036">
    <property type="entry name" value="SKELETOR-RELATED"/>
    <property type="match status" value="1"/>
</dbReference>
<feature type="domain" description="DM13" evidence="6">
    <location>
        <begin position="268"/>
        <end position="375"/>
    </location>
</feature>
<sequence>MFRISILLLVLGVVLQGSYGATYHGVYLGDVGDGSVHGVSGKVYLSSKNELHLVDFNYDGAGPDAFFMIVKEGNPSGEGIKLLDENGSSAKLKGYKNKNIYIQLGQHDIRDVKYFYVFCIKANQLFGAVPIRNPLIPGDQRISDGLQGAHGVTSGPITLKDSRTVVIKDFSYDGAAPDAFFTVGTGTPSTDGEKLPNEKGSSQKLPRYSKQTVMLTLPQDKSWSDYDYLSVFCHRARQDFAHVRIPREQLSVPVASRSGPAPSIKYFGKLIGELPTFAHDVRGTVYAANENTVVVTNFYYDGEGPDAHFWVGTTERPTSAGTQVANEVGSHQKLARYRGAYLVLTLPEGKKITDFTYFGVWCKQATADFGHVKISRNLTPPREVSLGPLPTYAHGVSSDDVIVKDFKTLFIKNLKYDGAGPDAFFLVGRGRSPSPAGIKVPDERGSLDRLHGYHGDDITIRLPPGVSVFDIDYFGLYCIYYTENFGHVNLRQDVLNVPTDIMALKSEILTFDNCEDIIPDHLQVSWKIDGQNIFFRLNGRADPGQYISFGISGKRDRTSMDGADVAVAYYDEKMSLVILKDYYLESKAQCSSANGGVCPDERFGGKNDLTLISSEYRNGIIEVVYSRPLATNDNNDKNIPASGDTAIVAAIGAWSDGIVLKHTKYLTRDTILINFGRPPVNQCLPLSNRRDPAVAGQPFAARKVKNTNKFTAQIGPTGGSKGYVKITGQEGWGIAWWINGQLIPELHVVRGRNYTFVVEGGLEVTNTAKYHPFYITNSPGGGGANYIEELNTPNHMVYAGADVQPNGKVKLATGRYCEWKHKTIDLAEEVETFEEYKATLKLQCDPGQPGIFHWVPDDKTPNTVYYQCFTHSYLGWKIRVLNEGESASISLQATTLMVIASLLLALLVR</sequence>
<dbReference type="SMART" id="SM00686">
    <property type="entry name" value="DM13"/>
    <property type="match status" value="4"/>
</dbReference>
<dbReference type="InterPro" id="IPR045266">
    <property type="entry name" value="DOH_DOMON"/>
</dbReference>
<keyword evidence="3" id="KW-0812">Transmembrane</keyword>
<evidence type="ECO:0000256" key="2">
    <source>
        <dbReference type="SAM" id="MobiDB-lite"/>
    </source>
</evidence>
<keyword evidence="4" id="KW-0732">Signal</keyword>
<dbReference type="Proteomes" id="UP000694867">
    <property type="component" value="Unplaced"/>
</dbReference>
<protein>
    <submittedName>
        <fullName evidence="8">Protein Skeletor, isoforms B/C</fullName>
    </submittedName>
</protein>
<dbReference type="PANTHER" id="PTHR24036:SF5">
    <property type="entry name" value="THROMBOMODULIN"/>
    <property type="match status" value="1"/>
</dbReference>
<keyword evidence="7" id="KW-1185">Reference proteome</keyword>
<evidence type="ECO:0000256" key="3">
    <source>
        <dbReference type="SAM" id="Phobius"/>
    </source>
</evidence>
<gene>
    <name evidence="8" type="primary">LOC100904410</name>
</gene>
<feature type="signal peptide" evidence="4">
    <location>
        <begin position="1"/>
        <end position="20"/>
    </location>
</feature>
<dbReference type="SMART" id="SM00664">
    <property type="entry name" value="DoH"/>
    <property type="match status" value="1"/>
</dbReference>